<sequence length="165" mass="18242">MESADVVVDGRGGGVPVPDQRDADFDAFLSYFNSQEVQQERRRGTMITTRIDNFDFLPDQHGDTVEALWSRIVSGMSDAPPEPPSWFWSWFGQTSTAAQGEEMRRKMESKGGYGDAYPAAAAIVNGQVEPPSWFGSWFGYSSAAQVQPVEAHRGVDTAEHEDSFV</sequence>
<dbReference type="EMBL" id="JALLPB020000203">
    <property type="protein sequence ID" value="KAL3815346.1"/>
    <property type="molecule type" value="Genomic_DNA"/>
</dbReference>
<evidence type="ECO:0000313" key="2">
    <source>
        <dbReference type="Proteomes" id="UP001530377"/>
    </source>
</evidence>
<name>A0ABD3RT88_9STRA</name>
<comment type="caution">
    <text evidence="1">The sequence shown here is derived from an EMBL/GenBank/DDBJ whole genome shotgun (WGS) entry which is preliminary data.</text>
</comment>
<gene>
    <name evidence="1" type="ORF">ACHAXA_002130</name>
</gene>
<organism evidence="1 2">
    <name type="scientific">Cyclostephanos tholiformis</name>
    <dbReference type="NCBI Taxonomy" id="382380"/>
    <lineage>
        <taxon>Eukaryota</taxon>
        <taxon>Sar</taxon>
        <taxon>Stramenopiles</taxon>
        <taxon>Ochrophyta</taxon>
        <taxon>Bacillariophyta</taxon>
        <taxon>Coscinodiscophyceae</taxon>
        <taxon>Thalassiosirophycidae</taxon>
        <taxon>Stephanodiscales</taxon>
        <taxon>Stephanodiscaceae</taxon>
        <taxon>Cyclostephanos</taxon>
    </lineage>
</organism>
<accession>A0ABD3RT88</accession>
<dbReference type="Proteomes" id="UP001530377">
    <property type="component" value="Unassembled WGS sequence"/>
</dbReference>
<proteinExistence type="predicted"/>
<reference evidence="1 2" key="1">
    <citation type="submission" date="2024-10" db="EMBL/GenBank/DDBJ databases">
        <title>Updated reference genomes for cyclostephanoid diatoms.</title>
        <authorList>
            <person name="Roberts W.R."/>
            <person name="Alverson A.J."/>
        </authorList>
    </citation>
    <scope>NUCLEOTIDE SEQUENCE [LARGE SCALE GENOMIC DNA]</scope>
    <source>
        <strain evidence="1 2">AJA228-03</strain>
    </source>
</reference>
<keyword evidence="2" id="KW-1185">Reference proteome</keyword>
<dbReference type="AlphaFoldDB" id="A0ABD3RT88"/>
<evidence type="ECO:0000313" key="1">
    <source>
        <dbReference type="EMBL" id="KAL3815346.1"/>
    </source>
</evidence>
<protein>
    <submittedName>
        <fullName evidence="1">Uncharacterized protein</fullName>
    </submittedName>
</protein>